<reference evidence="1" key="2">
    <citation type="journal article" date="2015" name="Fish Shellfish Immunol.">
        <title>Early steps in the European eel (Anguilla anguilla)-Vibrio vulnificus interaction in the gills: Role of the RtxA13 toxin.</title>
        <authorList>
            <person name="Callol A."/>
            <person name="Pajuelo D."/>
            <person name="Ebbesson L."/>
            <person name="Teles M."/>
            <person name="MacKenzie S."/>
            <person name="Amaro C."/>
        </authorList>
    </citation>
    <scope>NUCLEOTIDE SEQUENCE</scope>
</reference>
<dbReference type="EMBL" id="GBXM01038375">
    <property type="protein sequence ID" value="JAH70202.1"/>
    <property type="molecule type" value="Transcribed_RNA"/>
</dbReference>
<proteinExistence type="predicted"/>
<evidence type="ECO:0000313" key="1">
    <source>
        <dbReference type="EMBL" id="JAH70202.1"/>
    </source>
</evidence>
<organism evidence="1">
    <name type="scientific">Anguilla anguilla</name>
    <name type="common">European freshwater eel</name>
    <name type="synonym">Muraena anguilla</name>
    <dbReference type="NCBI Taxonomy" id="7936"/>
    <lineage>
        <taxon>Eukaryota</taxon>
        <taxon>Metazoa</taxon>
        <taxon>Chordata</taxon>
        <taxon>Craniata</taxon>
        <taxon>Vertebrata</taxon>
        <taxon>Euteleostomi</taxon>
        <taxon>Actinopterygii</taxon>
        <taxon>Neopterygii</taxon>
        <taxon>Teleostei</taxon>
        <taxon>Anguilliformes</taxon>
        <taxon>Anguillidae</taxon>
        <taxon>Anguilla</taxon>
    </lineage>
</organism>
<accession>A0A0E9UWJ5</accession>
<dbReference type="AlphaFoldDB" id="A0A0E9UWJ5"/>
<protein>
    <submittedName>
        <fullName evidence="1">Uncharacterized protein</fullName>
    </submittedName>
</protein>
<sequence length="54" mass="6125">MMLMIIIKVTSVISSHYFTEAGHQVKYSAFGKYSDPFTFSTFCYIYSPTINGSN</sequence>
<reference evidence="1" key="1">
    <citation type="submission" date="2014-11" db="EMBL/GenBank/DDBJ databases">
        <authorList>
            <person name="Amaro Gonzalez C."/>
        </authorList>
    </citation>
    <scope>NUCLEOTIDE SEQUENCE</scope>
</reference>
<name>A0A0E9UWJ5_ANGAN</name>